<evidence type="ECO:0000313" key="1">
    <source>
        <dbReference type="EMBL" id="KAG5177530.1"/>
    </source>
</evidence>
<dbReference type="Proteomes" id="UP000664859">
    <property type="component" value="Unassembled WGS sequence"/>
</dbReference>
<name>A0A835YPX8_9STRA</name>
<organism evidence="1 2">
    <name type="scientific">Tribonema minus</name>
    <dbReference type="NCBI Taxonomy" id="303371"/>
    <lineage>
        <taxon>Eukaryota</taxon>
        <taxon>Sar</taxon>
        <taxon>Stramenopiles</taxon>
        <taxon>Ochrophyta</taxon>
        <taxon>PX clade</taxon>
        <taxon>Xanthophyceae</taxon>
        <taxon>Tribonematales</taxon>
        <taxon>Tribonemataceae</taxon>
        <taxon>Tribonema</taxon>
    </lineage>
</organism>
<accession>A0A835YPX8</accession>
<evidence type="ECO:0000313" key="2">
    <source>
        <dbReference type="Proteomes" id="UP000664859"/>
    </source>
</evidence>
<gene>
    <name evidence="1" type="ORF">JKP88DRAFT_242214</name>
</gene>
<dbReference type="EMBL" id="JAFCMP010000525">
    <property type="protein sequence ID" value="KAG5177530.1"/>
    <property type="molecule type" value="Genomic_DNA"/>
</dbReference>
<dbReference type="SUPFAM" id="SSF56973">
    <property type="entry name" value="Aerolisin/ETX pore-forming domain"/>
    <property type="match status" value="1"/>
</dbReference>
<dbReference type="Gene3D" id="2.170.15.10">
    <property type="entry name" value="Proaerolysin, chain A, domain 3"/>
    <property type="match status" value="1"/>
</dbReference>
<reference evidence="1" key="1">
    <citation type="submission" date="2021-02" db="EMBL/GenBank/DDBJ databases">
        <title>First Annotated Genome of the Yellow-green Alga Tribonema minus.</title>
        <authorList>
            <person name="Mahan K.M."/>
        </authorList>
    </citation>
    <scope>NUCLEOTIDE SEQUENCE</scope>
    <source>
        <strain evidence="1">UTEX B ZZ1240</strain>
    </source>
</reference>
<sequence>MHGYTYRADGSDHRDAYGYLIASLEPVSSYRQRTLEERGRGAVTGGFIYKSSDDSRTPWKEEQTWGTVHGGSAQDIGFFYSSSDRTLSYRPAVCFSAIRDEAPIVALWRNNKVEFGPNLDMNKKEWGSNISSFPDTGKYGLTLAEIESVKVLQVTFPGIDDSMRNLAPEIVDTKTYTNHHSREATCAFEFSRTFNHQFSFGFKEGFDIMWSSKWEANVFYIGKAEATFAAKLTFEANQLDTTGEATTHKDTVTIAPPPKSAVRAEAVWTRGTLDLEAQLTMLIQYKNGVEQTITQPVNYRSVSVFDLKVAITPLTYSPQAPQASFVDGGTVEQHIMRL</sequence>
<comment type="caution">
    <text evidence="1">The sequence shown here is derived from an EMBL/GenBank/DDBJ whole genome shotgun (WGS) entry which is preliminary data.</text>
</comment>
<proteinExistence type="predicted"/>
<protein>
    <submittedName>
        <fullName evidence="1">Uncharacterized protein</fullName>
    </submittedName>
</protein>
<keyword evidence="2" id="KW-1185">Reference proteome</keyword>
<dbReference type="AlphaFoldDB" id="A0A835YPX8"/>